<dbReference type="InterPro" id="IPR005300">
    <property type="entry name" value="MltA_B"/>
</dbReference>
<evidence type="ECO:0000313" key="8">
    <source>
        <dbReference type="Proteomes" id="UP000184139"/>
    </source>
</evidence>
<dbReference type="Proteomes" id="UP000184139">
    <property type="component" value="Unassembled WGS sequence"/>
</dbReference>
<dbReference type="SUPFAM" id="SSF50685">
    <property type="entry name" value="Barwin-like endoglucanases"/>
    <property type="match status" value="1"/>
</dbReference>
<dbReference type="GO" id="GO:0004553">
    <property type="term" value="F:hydrolase activity, hydrolyzing O-glycosyl compounds"/>
    <property type="evidence" value="ECO:0007669"/>
    <property type="project" value="InterPro"/>
</dbReference>
<dbReference type="AlphaFoldDB" id="A0A1M5UIW2"/>
<proteinExistence type="predicted"/>
<dbReference type="SMART" id="SM00925">
    <property type="entry name" value="MltA"/>
    <property type="match status" value="1"/>
</dbReference>
<dbReference type="GO" id="GO:0071555">
    <property type="term" value="P:cell wall organization"/>
    <property type="evidence" value="ECO:0007669"/>
    <property type="project" value="UniProtKB-KW"/>
</dbReference>
<evidence type="ECO:0000313" key="7">
    <source>
        <dbReference type="EMBL" id="SHH62974.1"/>
    </source>
</evidence>
<dbReference type="Pfam" id="PF03562">
    <property type="entry name" value="MltA"/>
    <property type="match status" value="1"/>
</dbReference>
<dbReference type="GO" id="GO:0009253">
    <property type="term" value="P:peptidoglycan catabolic process"/>
    <property type="evidence" value="ECO:0007669"/>
    <property type="project" value="TreeGrafter"/>
</dbReference>
<sequence>MRWLSPNWPKQSKRIERQQPHRPVYMMMSARRRQLQSPLWYSSIVFILFVIAGCAQQSPITAVSVGSYPLFVDDAPTGGLLQAVERQIDYLERLDPARTTTIDRYRFSVREQIDSLRDFTKIILDESDPLTLGRLIRQHFHIFQAAGRNGQGRMLVTGYFEPIYQASLAKQAPYLYPIYRKPDSLVTRFNKQGGSRESGRIGPDNTFLPYWTRREVETGDLLHGYELAYLKDPLDAYLLQVQGSGRLRLPDGSLRAVSFAASNGRNYNSLGKLFVDRGLMERQQVSIPAIRTYFAEHPGEIADMLRHNPRMVFFDWGDGSGPRGSLGMPLTPGRSVAIDQRVLPAGAIGYLVTMRPVLDEHGAISHWRPFGRFVVPQDSGSAITGPGRVDLFWGGNDYAEIAAGHMNHRGTLFFLVKKSATAFDSTL</sequence>
<keyword evidence="8" id="KW-1185">Reference proteome</keyword>
<keyword evidence="3" id="KW-0456">Lyase</keyword>
<dbReference type="GO" id="GO:0009254">
    <property type="term" value="P:peptidoglycan turnover"/>
    <property type="evidence" value="ECO:0007669"/>
    <property type="project" value="InterPro"/>
</dbReference>
<evidence type="ECO:0000256" key="2">
    <source>
        <dbReference type="ARBA" id="ARBA00012587"/>
    </source>
</evidence>
<dbReference type="PIRSF" id="PIRSF019422">
    <property type="entry name" value="MltA"/>
    <property type="match status" value="1"/>
</dbReference>
<dbReference type="STRING" id="1121409.SAMN02745124_01192"/>
<dbReference type="Gene3D" id="2.40.40.10">
    <property type="entry name" value="RlpA-like domain"/>
    <property type="match status" value="1"/>
</dbReference>
<dbReference type="EC" id="4.2.2.n1" evidence="2"/>
<evidence type="ECO:0000256" key="5">
    <source>
        <dbReference type="ARBA" id="ARBA00030918"/>
    </source>
</evidence>
<feature type="domain" description="Lytic transglycosylase MltA" evidence="6">
    <location>
        <begin position="163"/>
        <end position="315"/>
    </location>
</feature>
<dbReference type="CDD" id="cd14485">
    <property type="entry name" value="mltA_like_LT_A"/>
    <property type="match status" value="1"/>
</dbReference>
<dbReference type="PANTHER" id="PTHR30124">
    <property type="entry name" value="MEMBRANE-BOUND LYTIC MUREIN TRANSGLYCOSYLASE A"/>
    <property type="match status" value="1"/>
</dbReference>
<evidence type="ECO:0000256" key="4">
    <source>
        <dbReference type="ARBA" id="ARBA00023316"/>
    </source>
</evidence>
<dbReference type="InterPro" id="IPR010611">
    <property type="entry name" value="3D_dom"/>
</dbReference>
<dbReference type="CDD" id="cd14668">
    <property type="entry name" value="mlta_B"/>
    <property type="match status" value="1"/>
</dbReference>
<dbReference type="EMBL" id="FQXS01000005">
    <property type="protein sequence ID" value="SHH62974.1"/>
    <property type="molecule type" value="Genomic_DNA"/>
</dbReference>
<dbReference type="InterPro" id="IPR036908">
    <property type="entry name" value="RlpA-like_sf"/>
</dbReference>
<dbReference type="Pfam" id="PF06725">
    <property type="entry name" value="3D"/>
    <property type="match status" value="1"/>
</dbReference>
<dbReference type="GO" id="GO:0008933">
    <property type="term" value="F:peptidoglycan lytic transglycosylase activity"/>
    <property type="evidence" value="ECO:0007669"/>
    <property type="project" value="TreeGrafter"/>
</dbReference>
<dbReference type="GO" id="GO:0019867">
    <property type="term" value="C:outer membrane"/>
    <property type="evidence" value="ECO:0007669"/>
    <property type="project" value="InterPro"/>
</dbReference>
<protein>
    <recommendedName>
        <fullName evidence="2">peptidoglycan lytic exotransglycosylase</fullName>
        <ecNumber evidence="2">4.2.2.n1</ecNumber>
    </recommendedName>
    <alternativeName>
        <fullName evidence="5">Murein hydrolase A</fullName>
    </alternativeName>
</protein>
<dbReference type="InterPro" id="IPR026044">
    <property type="entry name" value="MltA"/>
</dbReference>
<gene>
    <name evidence="7" type="ORF">SAMN02745124_01192</name>
</gene>
<keyword evidence="4" id="KW-0961">Cell wall biogenesis/degradation</keyword>
<organism evidence="7 8">
    <name type="scientific">Desulfofustis glycolicus DSM 9705</name>
    <dbReference type="NCBI Taxonomy" id="1121409"/>
    <lineage>
        <taxon>Bacteria</taxon>
        <taxon>Pseudomonadati</taxon>
        <taxon>Thermodesulfobacteriota</taxon>
        <taxon>Desulfobulbia</taxon>
        <taxon>Desulfobulbales</taxon>
        <taxon>Desulfocapsaceae</taxon>
        <taxon>Desulfofustis</taxon>
    </lineage>
</organism>
<comment type="catalytic activity">
    <reaction evidence="1">
        <text>Exolytic cleavage of the (1-&gt;4)-beta-glycosidic linkage between N-acetylmuramic acid (MurNAc) and N-acetylglucosamine (GlcNAc) residues in peptidoglycan, from either the reducing or the non-reducing ends of the peptidoglycan chains, with concomitant formation of a 1,6-anhydrobond in the MurNAc residue.</text>
        <dbReference type="EC" id="4.2.2.n1"/>
    </reaction>
</comment>
<accession>A0A1M5UIW2</accession>
<evidence type="ECO:0000259" key="6">
    <source>
        <dbReference type="SMART" id="SM00925"/>
    </source>
</evidence>
<name>A0A1M5UIW2_9BACT</name>
<dbReference type="PANTHER" id="PTHR30124:SF0">
    <property type="entry name" value="MEMBRANE-BOUND LYTIC MUREIN TRANSGLYCOSYLASE A"/>
    <property type="match status" value="1"/>
</dbReference>
<reference evidence="7 8" key="1">
    <citation type="submission" date="2016-11" db="EMBL/GenBank/DDBJ databases">
        <authorList>
            <person name="Jaros S."/>
            <person name="Januszkiewicz K."/>
            <person name="Wedrychowicz H."/>
        </authorList>
    </citation>
    <scope>NUCLEOTIDE SEQUENCE [LARGE SCALE GENOMIC DNA]</scope>
    <source>
        <strain evidence="7 8">DSM 9705</strain>
    </source>
</reference>
<evidence type="ECO:0000256" key="1">
    <source>
        <dbReference type="ARBA" id="ARBA00001420"/>
    </source>
</evidence>
<dbReference type="Gene3D" id="2.40.240.50">
    <property type="entry name" value="Barwin-like endoglucanases"/>
    <property type="match status" value="1"/>
</dbReference>
<evidence type="ECO:0000256" key="3">
    <source>
        <dbReference type="ARBA" id="ARBA00023239"/>
    </source>
</evidence>